<feature type="region of interest" description="Disordered" evidence="1">
    <location>
        <begin position="1"/>
        <end position="34"/>
    </location>
</feature>
<reference evidence="2 3" key="1">
    <citation type="journal article" date="2021" name="Elife">
        <title>Chloroplast acquisition without the gene transfer in kleptoplastic sea slugs, Plakobranchus ocellatus.</title>
        <authorList>
            <person name="Maeda T."/>
            <person name="Takahashi S."/>
            <person name="Yoshida T."/>
            <person name="Shimamura S."/>
            <person name="Takaki Y."/>
            <person name="Nagai Y."/>
            <person name="Toyoda A."/>
            <person name="Suzuki Y."/>
            <person name="Arimoto A."/>
            <person name="Ishii H."/>
            <person name="Satoh N."/>
            <person name="Nishiyama T."/>
            <person name="Hasebe M."/>
            <person name="Maruyama T."/>
            <person name="Minagawa J."/>
            <person name="Obokata J."/>
            <person name="Shigenobu S."/>
        </authorList>
    </citation>
    <scope>NUCLEOTIDE SEQUENCE [LARGE SCALE GENOMIC DNA]</scope>
</reference>
<gene>
    <name evidence="2" type="ORF">PoB_002837700</name>
</gene>
<dbReference type="Proteomes" id="UP000735302">
    <property type="component" value="Unassembled WGS sequence"/>
</dbReference>
<evidence type="ECO:0000313" key="3">
    <source>
        <dbReference type="Proteomes" id="UP000735302"/>
    </source>
</evidence>
<sequence>MDEKHDAAVRIDVRRFKPHSARSATSSAAERRNVPLSTILDATSGDKSLPSGDIKTNQWLRKLGSYEKPWRQDIKVIRNLW</sequence>
<feature type="compositionally biased region" description="Basic and acidic residues" evidence="1">
    <location>
        <begin position="1"/>
        <end position="15"/>
    </location>
</feature>
<dbReference type="EMBL" id="BLXT01003539">
    <property type="protein sequence ID" value="GFO01872.1"/>
    <property type="molecule type" value="Genomic_DNA"/>
</dbReference>
<keyword evidence="3" id="KW-1185">Reference proteome</keyword>
<proteinExistence type="predicted"/>
<evidence type="ECO:0000256" key="1">
    <source>
        <dbReference type="SAM" id="MobiDB-lite"/>
    </source>
</evidence>
<accession>A0AAV4A4U6</accession>
<protein>
    <submittedName>
        <fullName evidence="2">Uncharacterized protein</fullName>
    </submittedName>
</protein>
<comment type="caution">
    <text evidence="2">The sequence shown here is derived from an EMBL/GenBank/DDBJ whole genome shotgun (WGS) entry which is preliminary data.</text>
</comment>
<organism evidence="2 3">
    <name type="scientific">Plakobranchus ocellatus</name>
    <dbReference type="NCBI Taxonomy" id="259542"/>
    <lineage>
        <taxon>Eukaryota</taxon>
        <taxon>Metazoa</taxon>
        <taxon>Spiralia</taxon>
        <taxon>Lophotrochozoa</taxon>
        <taxon>Mollusca</taxon>
        <taxon>Gastropoda</taxon>
        <taxon>Heterobranchia</taxon>
        <taxon>Euthyneura</taxon>
        <taxon>Panpulmonata</taxon>
        <taxon>Sacoglossa</taxon>
        <taxon>Placobranchoidea</taxon>
        <taxon>Plakobranchidae</taxon>
        <taxon>Plakobranchus</taxon>
    </lineage>
</organism>
<name>A0AAV4A4U6_9GAST</name>
<evidence type="ECO:0000313" key="2">
    <source>
        <dbReference type="EMBL" id="GFO01872.1"/>
    </source>
</evidence>
<dbReference type="AlphaFoldDB" id="A0AAV4A4U6"/>